<protein>
    <submittedName>
        <fullName evidence="1">Uncharacterized protein</fullName>
    </submittedName>
</protein>
<dbReference type="Proteomes" id="UP000593572">
    <property type="component" value="Unassembled WGS sequence"/>
</dbReference>
<organism evidence="1 2">
    <name type="scientific">Gossypium lobatum</name>
    <dbReference type="NCBI Taxonomy" id="34289"/>
    <lineage>
        <taxon>Eukaryota</taxon>
        <taxon>Viridiplantae</taxon>
        <taxon>Streptophyta</taxon>
        <taxon>Embryophyta</taxon>
        <taxon>Tracheophyta</taxon>
        <taxon>Spermatophyta</taxon>
        <taxon>Magnoliopsida</taxon>
        <taxon>eudicotyledons</taxon>
        <taxon>Gunneridae</taxon>
        <taxon>Pentapetalae</taxon>
        <taxon>rosids</taxon>
        <taxon>malvids</taxon>
        <taxon>Malvales</taxon>
        <taxon>Malvaceae</taxon>
        <taxon>Malvoideae</taxon>
        <taxon>Gossypium</taxon>
    </lineage>
</organism>
<name>A0A7J8LW03_9ROSI</name>
<evidence type="ECO:0000313" key="2">
    <source>
        <dbReference type="Proteomes" id="UP000593572"/>
    </source>
</evidence>
<dbReference type="AlphaFoldDB" id="A0A7J8LW03"/>
<proteinExistence type="predicted"/>
<reference evidence="1 2" key="1">
    <citation type="journal article" date="2019" name="Genome Biol. Evol.">
        <title>Insights into the evolution of the New World diploid cottons (Gossypium, subgenus Houzingenia) based on genome sequencing.</title>
        <authorList>
            <person name="Grover C.E."/>
            <person name="Arick M.A. 2nd"/>
            <person name="Thrash A."/>
            <person name="Conover J.L."/>
            <person name="Sanders W.S."/>
            <person name="Peterson D.G."/>
            <person name="Frelichowski J.E."/>
            <person name="Scheffler J.A."/>
            <person name="Scheffler B.E."/>
            <person name="Wendel J.F."/>
        </authorList>
    </citation>
    <scope>NUCLEOTIDE SEQUENCE [LARGE SCALE GENOMIC DNA]</scope>
    <source>
        <strain evidence="1">157</strain>
        <tissue evidence="1">Leaf</tissue>
    </source>
</reference>
<sequence>VSKHRDLSNQVYASDEARVKALEKAGKLESGLDTHSPIFIKSMLQSHVTSGFWL</sequence>
<gene>
    <name evidence="1" type="ORF">Golob_026719</name>
</gene>
<comment type="caution">
    <text evidence="1">The sequence shown here is derived from an EMBL/GenBank/DDBJ whole genome shotgun (WGS) entry which is preliminary data.</text>
</comment>
<evidence type="ECO:0000313" key="1">
    <source>
        <dbReference type="EMBL" id="MBA0556637.1"/>
    </source>
</evidence>
<feature type="non-terminal residue" evidence="1">
    <location>
        <position position="1"/>
    </location>
</feature>
<keyword evidence="2" id="KW-1185">Reference proteome</keyword>
<dbReference type="EMBL" id="JABEZX010000005">
    <property type="protein sequence ID" value="MBA0556637.1"/>
    <property type="molecule type" value="Genomic_DNA"/>
</dbReference>
<feature type="non-terminal residue" evidence="1">
    <location>
        <position position="54"/>
    </location>
</feature>
<accession>A0A7J8LW03</accession>